<dbReference type="InterPro" id="IPR007137">
    <property type="entry name" value="DUF348"/>
</dbReference>
<dbReference type="Pfam" id="PF07501">
    <property type="entry name" value="G5"/>
    <property type="match status" value="1"/>
</dbReference>
<name>A0A937K375_9CLOT</name>
<gene>
    <name evidence="3" type="ORF">JK634_06055</name>
</gene>
<keyword evidence="1" id="KW-0732">Signal</keyword>
<keyword evidence="4" id="KW-1185">Reference proteome</keyword>
<comment type="caution">
    <text evidence="3">The sequence shown here is derived from an EMBL/GenBank/DDBJ whole genome shotgun (WGS) entry which is preliminary data.</text>
</comment>
<dbReference type="PANTHER" id="PTHR39160:SF4">
    <property type="entry name" value="RESUSCITATION-PROMOTING FACTOR RPFB"/>
    <property type="match status" value="1"/>
</dbReference>
<evidence type="ECO:0000313" key="3">
    <source>
        <dbReference type="EMBL" id="MBL4931362.1"/>
    </source>
</evidence>
<dbReference type="InterPro" id="IPR011098">
    <property type="entry name" value="G5_dom"/>
</dbReference>
<dbReference type="AlphaFoldDB" id="A0A937K375"/>
<sequence>MNINKKTVAILASLLLIIILVVLIHSKQKNITLVVDNENKTITTYENTVEKVLDDEGITLGKKDRVEPALDSKLQKTDKITVIRAMNLIVTVDGKDISVLSAEDDISNMLESEGISLGKDDKVQPEKTSELSDGMKIKITRVDSKTITETVATNYTTIVKSDNNLLSIFKKTTQSGVKGKKEVTYKVLYEDGKEISREAINEKVVTEPVNEVVVQGTQSAVAVSRGGEPMSFSKKIYCRTTAYWAVNGVGSTYTASGRQAVRNSEGYSTVAVDPSVISFGTKMYIPGYGFAIAADSGSGVKGNTIDVFFNTKGEALNWAVKNINVYILD</sequence>
<dbReference type="Proteomes" id="UP000623681">
    <property type="component" value="Unassembled WGS sequence"/>
</dbReference>
<dbReference type="GO" id="GO:0019867">
    <property type="term" value="C:outer membrane"/>
    <property type="evidence" value="ECO:0007669"/>
    <property type="project" value="InterPro"/>
</dbReference>
<dbReference type="Pfam" id="PF06725">
    <property type="entry name" value="3D"/>
    <property type="match status" value="1"/>
</dbReference>
<dbReference type="SUPFAM" id="SSF50685">
    <property type="entry name" value="Barwin-like endoglucanases"/>
    <property type="match status" value="1"/>
</dbReference>
<dbReference type="PANTHER" id="PTHR39160">
    <property type="entry name" value="CELL WALL-BINDING PROTEIN YOCH"/>
    <property type="match status" value="1"/>
</dbReference>
<dbReference type="GO" id="GO:0004553">
    <property type="term" value="F:hydrolase activity, hydrolyzing O-glycosyl compounds"/>
    <property type="evidence" value="ECO:0007669"/>
    <property type="project" value="InterPro"/>
</dbReference>
<feature type="domain" description="G5" evidence="2">
    <location>
        <begin position="139"/>
        <end position="219"/>
    </location>
</feature>
<evidence type="ECO:0000256" key="1">
    <source>
        <dbReference type="ARBA" id="ARBA00022729"/>
    </source>
</evidence>
<dbReference type="InterPro" id="IPR051933">
    <property type="entry name" value="Resuscitation_pf_RpfB"/>
</dbReference>
<protein>
    <submittedName>
        <fullName evidence="3">DUF348 domain-containing protein</fullName>
    </submittedName>
</protein>
<dbReference type="EMBL" id="JAESWA010000019">
    <property type="protein sequence ID" value="MBL4931362.1"/>
    <property type="molecule type" value="Genomic_DNA"/>
</dbReference>
<dbReference type="CDD" id="cd22786">
    <property type="entry name" value="DPBB_YuiC-like"/>
    <property type="match status" value="1"/>
</dbReference>
<dbReference type="GO" id="GO:0009254">
    <property type="term" value="P:peptidoglycan turnover"/>
    <property type="evidence" value="ECO:0007669"/>
    <property type="project" value="InterPro"/>
</dbReference>
<dbReference type="Pfam" id="PF03990">
    <property type="entry name" value="DUF348"/>
    <property type="match status" value="2"/>
</dbReference>
<dbReference type="RefSeq" id="WP_202766743.1">
    <property type="nucleotide sequence ID" value="NZ_JAESWA010000019.1"/>
</dbReference>
<dbReference type="InterPro" id="IPR036908">
    <property type="entry name" value="RlpA-like_sf"/>
</dbReference>
<evidence type="ECO:0000259" key="2">
    <source>
        <dbReference type="PROSITE" id="PS51109"/>
    </source>
</evidence>
<dbReference type="PROSITE" id="PS51109">
    <property type="entry name" value="G5"/>
    <property type="match status" value="1"/>
</dbReference>
<dbReference type="Gene3D" id="2.40.40.10">
    <property type="entry name" value="RlpA-like domain"/>
    <property type="match status" value="1"/>
</dbReference>
<dbReference type="SMART" id="SM01208">
    <property type="entry name" value="G5"/>
    <property type="match status" value="1"/>
</dbReference>
<proteinExistence type="predicted"/>
<dbReference type="Gene3D" id="2.20.230.10">
    <property type="entry name" value="Resuscitation-promoting factor rpfb"/>
    <property type="match status" value="1"/>
</dbReference>
<evidence type="ECO:0000313" key="4">
    <source>
        <dbReference type="Proteomes" id="UP000623681"/>
    </source>
</evidence>
<reference evidence="3" key="1">
    <citation type="submission" date="2021-01" db="EMBL/GenBank/DDBJ databases">
        <title>Genome public.</title>
        <authorList>
            <person name="Liu C."/>
            <person name="Sun Q."/>
        </authorList>
    </citation>
    <scope>NUCLEOTIDE SEQUENCE</scope>
    <source>
        <strain evidence="3">YIM B02565</strain>
    </source>
</reference>
<organism evidence="3 4">
    <name type="scientific">Clostridium paridis</name>
    <dbReference type="NCBI Taxonomy" id="2803863"/>
    <lineage>
        <taxon>Bacteria</taxon>
        <taxon>Bacillati</taxon>
        <taxon>Bacillota</taxon>
        <taxon>Clostridia</taxon>
        <taxon>Eubacteriales</taxon>
        <taxon>Clostridiaceae</taxon>
        <taxon>Clostridium</taxon>
    </lineage>
</organism>
<accession>A0A937K375</accession>
<dbReference type="InterPro" id="IPR010611">
    <property type="entry name" value="3D_dom"/>
</dbReference>